<dbReference type="STRING" id="1332188.L336_0608"/>
<proteinExistence type="predicted"/>
<evidence type="ECO:0000256" key="2">
    <source>
        <dbReference type="ARBA" id="ARBA00023157"/>
    </source>
</evidence>
<evidence type="ECO:0000313" key="4">
    <source>
        <dbReference type="EMBL" id="AGL62311.1"/>
    </source>
</evidence>
<dbReference type="EMBL" id="CP005957">
    <property type="protein sequence ID" value="AGL62311.1"/>
    <property type="molecule type" value="Genomic_DNA"/>
</dbReference>
<dbReference type="AlphaFoldDB" id="R4PYL4"/>
<reference evidence="4 5" key="1">
    <citation type="journal article" date="2013" name="Nat. Biotechnol.">
        <title>Genome sequences of rare, uncultured bacteria obtained by differential coverage binning of multiple metagenomes.</title>
        <authorList>
            <person name="Albertsen M."/>
            <person name="Hugenholtz P."/>
            <person name="Skarshewski A."/>
            <person name="Nielsen K.L."/>
            <person name="Tyson G.W."/>
            <person name="Nielsen P.H."/>
        </authorList>
    </citation>
    <scope>NUCLEOTIDE SEQUENCE [LARGE SCALE GENOMIC DNA]</scope>
    <source>
        <strain evidence="4">TM71</strain>
    </source>
</reference>
<dbReference type="InterPro" id="IPR013320">
    <property type="entry name" value="ConA-like_dom_sf"/>
</dbReference>
<keyword evidence="2" id="KW-1015">Disulfide bond</keyword>
<protein>
    <recommendedName>
        <fullName evidence="3">LamG-like jellyroll fold domain-containing protein</fullName>
    </recommendedName>
</protein>
<sequence>MRVSVRNVGVLLLAIMIGGSFVSTVRADRYSSSHYVIDASVVGNSFGGSQSSTSYKLTSSGGESIVGNGQGGSYKVGMGYVAQLDKSLTLSLQPSGLKAYYPLEENSGTFTRDSSINTSNADLQTGTTWTTGKIGNAVNTNASSYVQVPDSTNLTFSQNMTVSLWANQASASTDKALIAHWNQAVSSSWALQTGTSASVLRVFIANSQGDTGGNCVDTDGAWSAGSWHHVALVYDGTQSTALDRAKVYIDGVVRPMSVCLGTIPSSLQDSSSYLTIGAMRGLGRYFNGSLDEVKMFNRSLSADEVKAEYDAQAAGVSSGVTLGTITPGVSNNVLADAVVETDASSYTLAINQNNDLTSGSYTIPAISSGTIASPVAWNEGTTKGLGFSLTATNATAIPGSWGSGANYAAFPGTATTFYTRTGMPTAKDYVTLKIRADVSTTQVSTITPYSNIVTVTGTITP</sequence>
<dbReference type="RefSeq" id="WP_015641761.1">
    <property type="nucleotide sequence ID" value="NC_021219.1"/>
</dbReference>
<dbReference type="HOGENOM" id="CLU_592764_0_0_0"/>
<keyword evidence="5" id="KW-1185">Reference proteome</keyword>
<dbReference type="KEGG" id="saal:L336_0608"/>
<dbReference type="Pfam" id="PF13385">
    <property type="entry name" value="Laminin_G_3"/>
    <property type="match status" value="1"/>
</dbReference>
<dbReference type="InterPro" id="IPR006558">
    <property type="entry name" value="LamG-like"/>
</dbReference>
<accession>R4PYL4</accession>
<dbReference type="PANTHER" id="PTHR42535:SF2">
    <property type="entry name" value="CHROMOSOME UNDETERMINED SCAFFOLD_146, WHOLE GENOME SHOTGUN SEQUENCE"/>
    <property type="match status" value="1"/>
</dbReference>
<dbReference type="PANTHER" id="PTHR42535">
    <property type="entry name" value="OOKINETE PROTEIN, PUTATIVE-RELATED"/>
    <property type="match status" value="1"/>
</dbReference>
<gene>
    <name evidence="4" type="ORF">L336_0608</name>
</gene>
<feature type="domain" description="LamG-like jellyroll fold" evidence="3">
    <location>
        <begin position="158"/>
        <end position="303"/>
    </location>
</feature>
<dbReference type="SMART" id="SM00560">
    <property type="entry name" value="LamGL"/>
    <property type="match status" value="1"/>
</dbReference>
<dbReference type="SUPFAM" id="SSF49899">
    <property type="entry name" value="Concanavalin A-like lectins/glucanases"/>
    <property type="match status" value="1"/>
</dbReference>
<organism evidence="4 5">
    <name type="scientific">Candidatus Saccharimonas aalborgensis</name>
    <dbReference type="NCBI Taxonomy" id="1332188"/>
    <lineage>
        <taxon>Bacteria</taxon>
        <taxon>Candidatus Saccharimonadota</taxon>
        <taxon>Candidatus Saccharimonadia</taxon>
        <taxon>Candidatus Saccharimonadales</taxon>
        <taxon>Candidatus Saccharimonadaceae</taxon>
        <taxon>Candidatus Saccharimonas</taxon>
    </lineage>
</organism>
<evidence type="ECO:0000256" key="1">
    <source>
        <dbReference type="ARBA" id="ARBA00022729"/>
    </source>
</evidence>
<evidence type="ECO:0000259" key="3">
    <source>
        <dbReference type="SMART" id="SM00560"/>
    </source>
</evidence>
<dbReference type="Gene3D" id="2.60.120.200">
    <property type="match status" value="1"/>
</dbReference>
<name>R4PYL4_9BACT</name>
<dbReference type="Proteomes" id="UP000013893">
    <property type="component" value="Chromosome"/>
</dbReference>
<keyword evidence="1" id="KW-0732">Signal</keyword>
<evidence type="ECO:0000313" key="5">
    <source>
        <dbReference type="Proteomes" id="UP000013893"/>
    </source>
</evidence>